<proteinExistence type="predicted"/>
<gene>
    <name evidence="2" type="primary">ORF116584</name>
    <name evidence="1" type="synonym">ORF116576</name>
</gene>
<reference evidence="2" key="1">
    <citation type="submission" date="2014-12" db="EMBL/GenBank/DDBJ databases">
        <title>Insight into the proteome of Arion vulgaris.</title>
        <authorList>
            <person name="Aradska J."/>
            <person name="Bulat T."/>
            <person name="Smidak R."/>
            <person name="Sarate P."/>
            <person name="Gangsoo J."/>
            <person name="Sialana F."/>
            <person name="Bilban M."/>
            <person name="Lubec G."/>
        </authorList>
    </citation>
    <scope>NUCLEOTIDE SEQUENCE</scope>
    <source>
        <tissue evidence="2">Skin</tissue>
    </source>
</reference>
<protein>
    <submittedName>
        <fullName evidence="2">Uncharacterized protein</fullName>
    </submittedName>
</protein>
<evidence type="ECO:0000313" key="2">
    <source>
        <dbReference type="EMBL" id="CEK79631.1"/>
    </source>
</evidence>
<dbReference type="EMBL" id="HACG01032766">
    <property type="protein sequence ID" value="CEK79631.1"/>
    <property type="molecule type" value="Transcribed_RNA"/>
</dbReference>
<name>A0A0B7AHS9_9EUPU</name>
<dbReference type="EMBL" id="HACG01032765">
    <property type="protein sequence ID" value="CEK79630.1"/>
    <property type="molecule type" value="Transcribed_RNA"/>
</dbReference>
<evidence type="ECO:0000313" key="1">
    <source>
        <dbReference type="EMBL" id="CEK79630.1"/>
    </source>
</evidence>
<dbReference type="AlphaFoldDB" id="A0A0B7AHS9"/>
<accession>A0A0B7AHS9</accession>
<sequence length="50" mass="5747">MCVCLDKSMDRADVINAVHSHLCDIGESQTLERLQELEDWTCQTVSSSWY</sequence>
<organism evidence="2">
    <name type="scientific">Arion vulgaris</name>
    <dbReference type="NCBI Taxonomy" id="1028688"/>
    <lineage>
        <taxon>Eukaryota</taxon>
        <taxon>Metazoa</taxon>
        <taxon>Spiralia</taxon>
        <taxon>Lophotrochozoa</taxon>
        <taxon>Mollusca</taxon>
        <taxon>Gastropoda</taxon>
        <taxon>Heterobranchia</taxon>
        <taxon>Euthyneura</taxon>
        <taxon>Panpulmonata</taxon>
        <taxon>Eupulmonata</taxon>
        <taxon>Stylommatophora</taxon>
        <taxon>Helicina</taxon>
        <taxon>Arionoidea</taxon>
        <taxon>Arionidae</taxon>
        <taxon>Arion</taxon>
    </lineage>
</organism>